<dbReference type="NCBIfam" id="TIGR02937">
    <property type="entry name" value="sigma70-ECF"/>
    <property type="match status" value="1"/>
</dbReference>
<evidence type="ECO:0000256" key="4">
    <source>
        <dbReference type="ARBA" id="ARBA00023163"/>
    </source>
</evidence>
<evidence type="ECO:0000256" key="1">
    <source>
        <dbReference type="ARBA" id="ARBA00010641"/>
    </source>
</evidence>
<dbReference type="SUPFAM" id="SSF88946">
    <property type="entry name" value="Sigma2 domain of RNA polymerase sigma factors"/>
    <property type="match status" value="1"/>
</dbReference>
<keyword evidence="2" id="KW-0805">Transcription regulation</keyword>
<dbReference type="InterPro" id="IPR013325">
    <property type="entry name" value="RNA_pol_sigma_r2"/>
</dbReference>
<reference evidence="6 7" key="1">
    <citation type="submission" date="2020-07" db="EMBL/GenBank/DDBJ databases">
        <title>Roseicoccus Jingziensis gen. nov., sp. nov., isolated from coastal seawater.</title>
        <authorList>
            <person name="Feng X."/>
        </authorList>
    </citation>
    <scope>NUCLEOTIDE SEQUENCE [LARGE SCALE GENOMIC DNA]</scope>
    <source>
        <strain evidence="6 7">N1E253</strain>
    </source>
</reference>
<dbReference type="SUPFAM" id="SSF88659">
    <property type="entry name" value="Sigma3 and sigma4 domains of RNA polymerase sigma factors"/>
    <property type="match status" value="1"/>
</dbReference>
<keyword evidence="3" id="KW-0731">Sigma factor</keyword>
<protein>
    <submittedName>
        <fullName evidence="6">Sigma-70 family RNA polymerase sigma factor</fullName>
    </submittedName>
</protein>
<dbReference type="InterPro" id="IPR036388">
    <property type="entry name" value="WH-like_DNA-bd_sf"/>
</dbReference>
<evidence type="ECO:0000313" key="7">
    <source>
        <dbReference type="Proteomes" id="UP000557872"/>
    </source>
</evidence>
<dbReference type="InterPro" id="IPR007627">
    <property type="entry name" value="RNA_pol_sigma70_r2"/>
</dbReference>
<evidence type="ECO:0000256" key="2">
    <source>
        <dbReference type="ARBA" id="ARBA00023015"/>
    </source>
</evidence>
<name>A0A851GCC1_9BACT</name>
<dbReference type="GO" id="GO:0006352">
    <property type="term" value="P:DNA-templated transcription initiation"/>
    <property type="evidence" value="ECO:0007669"/>
    <property type="project" value="InterPro"/>
</dbReference>
<dbReference type="InterPro" id="IPR039425">
    <property type="entry name" value="RNA_pol_sigma-70-like"/>
</dbReference>
<dbReference type="Proteomes" id="UP000557872">
    <property type="component" value="Unassembled WGS sequence"/>
</dbReference>
<gene>
    <name evidence="6" type="ORF">HW115_05610</name>
</gene>
<evidence type="ECO:0000259" key="5">
    <source>
        <dbReference type="Pfam" id="PF04542"/>
    </source>
</evidence>
<evidence type="ECO:0000313" key="6">
    <source>
        <dbReference type="EMBL" id="NWK55076.1"/>
    </source>
</evidence>
<keyword evidence="4" id="KW-0804">Transcription</keyword>
<dbReference type="InterPro" id="IPR014331">
    <property type="entry name" value="RNA_pol_sigma70_ECF_RHOBA"/>
</dbReference>
<comment type="similarity">
    <text evidence="1">Belongs to the sigma-70 factor family. ECF subfamily.</text>
</comment>
<proteinExistence type="inferred from homology"/>
<dbReference type="RefSeq" id="WP_178931617.1">
    <property type="nucleotide sequence ID" value="NZ_JACBAZ010000002.1"/>
</dbReference>
<feature type="domain" description="RNA polymerase sigma-70 region 2" evidence="5">
    <location>
        <begin position="17"/>
        <end position="81"/>
    </location>
</feature>
<dbReference type="InterPro" id="IPR013324">
    <property type="entry name" value="RNA_pol_sigma_r3/r4-like"/>
</dbReference>
<evidence type="ECO:0000256" key="3">
    <source>
        <dbReference type="ARBA" id="ARBA00023082"/>
    </source>
</evidence>
<keyword evidence="7" id="KW-1185">Reference proteome</keyword>
<dbReference type="NCBIfam" id="TIGR02989">
    <property type="entry name" value="Sig-70_gvs1"/>
    <property type="match status" value="1"/>
</dbReference>
<dbReference type="PANTHER" id="PTHR43133:SF51">
    <property type="entry name" value="RNA POLYMERASE SIGMA FACTOR"/>
    <property type="match status" value="1"/>
</dbReference>
<organism evidence="6 7">
    <name type="scientific">Oceaniferula marina</name>
    <dbReference type="NCBI Taxonomy" id="2748318"/>
    <lineage>
        <taxon>Bacteria</taxon>
        <taxon>Pseudomonadati</taxon>
        <taxon>Verrucomicrobiota</taxon>
        <taxon>Verrucomicrobiia</taxon>
        <taxon>Verrucomicrobiales</taxon>
        <taxon>Verrucomicrobiaceae</taxon>
        <taxon>Oceaniferula</taxon>
    </lineage>
</organism>
<dbReference type="GO" id="GO:0016987">
    <property type="term" value="F:sigma factor activity"/>
    <property type="evidence" value="ECO:0007669"/>
    <property type="project" value="UniProtKB-KW"/>
</dbReference>
<comment type="caution">
    <text evidence="6">The sequence shown here is derived from an EMBL/GenBank/DDBJ whole genome shotgun (WGS) entry which is preliminary data.</text>
</comment>
<dbReference type="AlphaFoldDB" id="A0A851GCC1"/>
<dbReference type="EMBL" id="JACBAZ010000002">
    <property type="protein sequence ID" value="NWK55076.1"/>
    <property type="molecule type" value="Genomic_DNA"/>
</dbReference>
<dbReference type="InterPro" id="IPR014284">
    <property type="entry name" value="RNA_pol_sigma-70_dom"/>
</dbReference>
<dbReference type="Pfam" id="PF04542">
    <property type="entry name" value="Sigma70_r2"/>
    <property type="match status" value="1"/>
</dbReference>
<dbReference type="PANTHER" id="PTHR43133">
    <property type="entry name" value="RNA POLYMERASE ECF-TYPE SIGMA FACTO"/>
    <property type="match status" value="1"/>
</dbReference>
<dbReference type="Gene3D" id="1.10.10.10">
    <property type="entry name" value="Winged helix-like DNA-binding domain superfamily/Winged helix DNA-binding domain"/>
    <property type="match status" value="1"/>
</dbReference>
<accession>A0A851GCC1</accession>
<sequence>MESPPKELHEFVKLMIQHQDALRAFIVSLMPGSDDVEDVLQDTNVVIWEKMNSYRAGSDFQAWAFAIARNKAKAQFQSNRRNLSPKLNEKVIKAVCDIWYEHTPQSTVQRQRALDRCVESLKPADQELIRARYNKGDNLEQHAKRTGRSANGLRVELFRVRDKLRKCVNKRLTTEGASP</sequence>
<dbReference type="Gene3D" id="1.10.1740.10">
    <property type="match status" value="1"/>
</dbReference>